<organism evidence="1">
    <name type="scientific">Listeria monocytogenes</name>
    <dbReference type="NCBI Taxonomy" id="1639"/>
    <lineage>
        <taxon>Bacteria</taxon>
        <taxon>Bacillati</taxon>
        <taxon>Bacillota</taxon>
        <taxon>Bacilli</taxon>
        <taxon>Bacillales</taxon>
        <taxon>Listeriaceae</taxon>
        <taxon>Listeria</taxon>
    </lineage>
</organism>
<comment type="caution">
    <text evidence="1">The sequence shown here is derived from an EMBL/GenBank/DDBJ whole genome shotgun (WGS) entry which is preliminary data.</text>
</comment>
<dbReference type="Proteomes" id="UP000853596">
    <property type="component" value="Unassembled WGS sequence"/>
</dbReference>
<gene>
    <name evidence="1" type="ORF">IP987_002051</name>
</gene>
<reference evidence="1" key="1">
    <citation type="journal article" date="2018" name="Genome Biol.">
        <title>SKESA: strategic k-mer extension for scrupulous assemblies.</title>
        <authorList>
            <person name="Souvorov A."/>
            <person name="Agarwala R."/>
            <person name="Lipman D.J."/>
        </authorList>
    </citation>
    <scope>NUCLEOTIDE SEQUENCE</scope>
    <source>
        <strain evidence="1">SFBRL218_S4</strain>
    </source>
</reference>
<evidence type="ECO:0000313" key="1">
    <source>
        <dbReference type="EMBL" id="HAO5922857.1"/>
    </source>
</evidence>
<protein>
    <submittedName>
        <fullName evidence="1">Uncharacterized protein</fullName>
    </submittedName>
</protein>
<dbReference type="AlphaFoldDB" id="A0A8H9JSI1"/>
<accession>A0A8H9JSI1</accession>
<dbReference type="RefSeq" id="WP_176747912.1">
    <property type="nucleotide sequence ID" value="NZ_MJQT01000005.1"/>
</dbReference>
<dbReference type="EMBL" id="DABXZF010000021">
    <property type="protein sequence ID" value="HAO5922857.1"/>
    <property type="molecule type" value="Genomic_DNA"/>
</dbReference>
<name>A0A8H9JSI1_LISMN</name>
<sequence length="55" mass="6450">MEKIFLAIKKLLESIFKTNSNQQQKSSIKDSIVINTNINPKIELQKRMENDETKK</sequence>
<proteinExistence type="predicted"/>
<reference evidence="1" key="2">
    <citation type="submission" date="2020-10" db="EMBL/GenBank/DDBJ databases">
        <authorList>
            <consortium name="NCBI Pathogen Detection Project"/>
        </authorList>
    </citation>
    <scope>NUCLEOTIDE SEQUENCE</scope>
    <source>
        <strain evidence="1">SFBRL218_S4</strain>
    </source>
</reference>